<evidence type="ECO:0000313" key="3">
    <source>
        <dbReference type="EMBL" id="KAK7690102.1"/>
    </source>
</evidence>
<keyword evidence="2" id="KW-1133">Transmembrane helix</keyword>
<feature type="compositionally biased region" description="Acidic residues" evidence="1">
    <location>
        <begin position="18"/>
        <end position="27"/>
    </location>
</feature>
<evidence type="ECO:0008006" key="5">
    <source>
        <dbReference type="Google" id="ProtNLM"/>
    </source>
</evidence>
<sequence length="277" mass="30614">MHTRSEGDRHSAYAHTTDDEDEEEDVEAQQQARIVEKQPVDEFDFDGLPPRNGAKGMMSQGSFGYRPRYPSPSQSQSQRGQSRSRQSQYPQPHYPRSHYAQYQAGEKSDGNLNDGVVEEEDGKRPRLLVVLIWMFLSWIQVKCSPGNAADHHMAATAQRTPGPGAGNGAVSEKSRTGPQSQTHLHPNSQQQTQQQTANEKSTTATVTAEKEKIKKKPLSWRESFRRVSQVPAFASPLTPVLNPIVGRAQWEIVVRSAFISAVVCGTVVGALMGVPSH</sequence>
<feature type="compositionally biased region" description="Low complexity" evidence="1">
    <location>
        <begin position="64"/>
        <end position="91"/>
    </location>
</feature>
<keyword evidence="2" id="KW-0812">Transmembrane</keyword>
<dbReference type="EMBL" id="JASBNA010000007">
    <property type="protein sequence ID" value="KAK7690102.1"/>
    <property type="molecule type" value="Genomic_DNA"/>
</dbReference>
<comment type="caution">
    <text evidence="3">The sequence shown here is derived from an EMBL/GenBank/DDBJ whole genome shotgun (WGS) entry which is preliminary data.</text>
</comment>
<feature type="transmembrane region" description="Helical" evidence="2">
    <location>
        <begin position="252"/>
        <end position="274"/>
    </location>
</feature>
<evidence type="ECO:0000256" key="2">
    <source>
        <dbReference type="SAM" id="Phobius"/>
    </source>
</evidence>
<keyword evidence="2" id="KW-0472">Membrane</keyword>
<evidence type="ECO:0000313" key="4">
    <source>
        <dbReference type="Proteomes" id="UP001385951"/>
    </source>
</evidence>
<organism evidence="3 4">
    <name type="scientific">Cerrena zonata</name>
    <dbReference type="NCBI Taxonomy" id="2478898"/>
    <lineage>
        <taxon>Eukaryota</taxon>
        <taxon>Fungi</taxon>
        <taxon>Dikarya</taxon>
        <taxon>Basidiomycota</taxon>
        <taxon>Agaricomycotina</taxon>
        <taxon>Agaricomycetes</taxon>
        <taxon>Polyporales</taxon>
        <taxon>Cerrenaceae</taxon>
        <taxon>Cerrena</taxon>
    </lineage>
</organism>
<feature type="compositionally biased region" description="Basic and acidic residues" evidence="1">
    <location>
        <begin position="1"/>
        <end position="11"/>
    </location>
</feature>
<feature type="region of interest" description="Disordered" evidence="1">
    <location>
        <begin position="1"/>
        <end position="95"/>
    </location>
</feature>
<evidence type="ECO:0000256" key="1">
    <source>
        <dbReference type="SAM" id="MobiDB-lite"/>
    </source>
</evidence>
<reference evidence="3 4" key="1">
    <citation type="submission" date="2022-09" db="EMBL/GenBank/DDBJ databases">
        <authorList>
            <person name="Palmer J.M."/>
        </authorList>
    </citation>
    <scope>NUCLEOTIDE SEQUENCE [LARGE SCALE GENOMIC DNA]</scope>
    <source>
        <strain evidence="3 4">DSM 7382</strain>
    </source>
</reference>
<keyword evidence="4" id="KW-1185">Reference proteome</keyword>
<feature type="region of interest" description="Disordered" evidence="1">
    <location>
        <begin position="157"/>
        <end position="212"/>
    </location>
</feature>
<accession>A0AAW0GJP2</accession>
<name>A0AAW0GJP2_9APHY</name>
<dbReference type="AlphaFoldDB" id="A0AAW0GJP2"/>
<dbReference type="Proteomes" id="UP001385951">
    <property type="component" value="Unassembled WGS sequence"/>
</dbReference>
<feature type="compositionally biased region" description="Polar residues" evidence="1">
    <location>
        <begin position="197"/>
        <end position="206"/>
    </location>
</feature>
<protein>
    <recommendedName>
        <fullName evidence="5">Transmembrane protein</fullName>
    </recommendedName>
</protein>
<proteinExistence type="predicted"/>
<gene>
    <name evidence="3" type="ORF">QCA50_006749</name>
</gene>
<feature type="compositionally biased region" description="Polar residues" evidence="1">
    <location>
        <begin position="176"/>
        <end position="188"/>
    </location>
</feature>